<keyword evidence="3" id="KW-1185">Reference proteome</keyword>
<dbReference type="EMBL" id="PDCK01000040">
    <property type="protein sequence ID" value="PRQ47000.1"/>
    <property type="molecule type" value="Genomic_DNA"/>
</dbReference>
<gene>
    <name evidence="2" type="ORF">RchiOBHm_Chr2g0095011</name>
</gene>
<dbReference type="AlphaFoldDB" id="A0A2P6RKP0"/>
<reference evidence="2 3" key="1">
    <citation type="journal article" date="2018" name="Nat. Genet.">
        <title>The Rosa genome provides new insights in the design of modern roses.</title>
        <authorList>
            <person name="Bendahmane M."/>
        </authorList>
    </citation>
    <scope>NUCLEOTIDE SEQUENCE [LARGE SCALE GENOMIC DNA]</scope>
    <source>
        <strain evidence="3">cv. Old Blush</strain>
    </source>
</reference>
<dbReference type="Gramene" id="PRQ47000">
    <property type="protein sequence ID" value="PRQ47000"/>
    <property type="gene ID" value="RchiOBHm_Chr2g0095011"/>
</dbReference>
<accession>A0A2P6RKP0</accession>
<organism evidence="2 3">
    <name type="scientific">Rosa chinensis</name>
    <name type="common">China rose</name>
    <dbReference type="NCBI Taxonomy" id="74649"/>
    <lineage>
        <taxon>Eukaryota</taxon>
        <taxon>Viridiplantae</taxon>
        <taxon>Streptophyta</taxon>
        <taxon>Embryophyta</taxon>
        <taxon>Tracheophyta</taxon>
        <taxon>Spermatophyta</taxon>
        <taxon>Magnoliopsida</taxon>
        <taxon>eudicotyledons</taxon>
        <taxon>Gunneridae</taxon>
        <taxon>Pentapetalae</taxon>
        <taxon>rosids</taxon>
        <taxon>fabids</taxon>
        <taxon>Rosales</taxon>
        <taxon>Rosaceae</taxon>
        <taxon>Rosoideae</taxon>
        <taxon>Rosoideae incertae sedis</taxon>
        <taxon>Rosa</taxon>
    </lineage>
</organism>
<evidence type="ECO:0008006" key="4">
    <source>
        <dbReference type="Google" id="ProtNLM"/>
    </source>
</evidence>
<dbReference type="Proteomes" id="UP000238479">
    <property type="component" value="Chromosome 2"/>
</dbReference>
<comment type="caution">
    <text evidence="2">The sequence shown here is derived from an EMBL/GenBank/DDBJ whole genome shotgun (WGS) entry which is preliminary data.</text>
</comment>
<sequence length="77" mass="8494">MDSYTHGIHPIPNMEKFYEDAASSTSVVKPPLVRRPSGRPKSVRMKSAAEGGTRRRIKCGRCGELGRHNKITCTAPI</sequence>
<evidence type="ECO:0000313" key="2">
    <source>
        <dbReference type="EMBL" id="PRQ47000.1"/>
    </source>
</evidence>
<evidence type="ECO:0000256" key="1">
    <source>
        <dbReference type="SAM" id="MobiDB-lite"/>
    </source>
</evidence>
<proteinExistence type="predicted"/>
<protein>
    <recommendedName>
        <fullName evidence="4">Transcription factor interactor and regulator CCHC(Zn) family</fullName>
    </recommendedName>
</protein>
<name>A0A2P6RKP0_ROSCH</name>
<evidence type="ECO:0000313" key="3">
    <source>
        <dbReference type="Proteomes" id="UP000238479"/>
    </source>
</evidence>
<feature type="region of interest" description="Disordered" evidence="1">
    <location>
        <begin position="20"/>
        <end position="53"/>
    </location>
</feature>